<keyword evidence="3 4" id="KW-0539">Nucleus</keyword>
<keyword evidence="10" id="KW-1185">Reference proteome</keyword>
<feature type="short sequence motif" description="Bipartite nuclear localization signal" evidence="4">
    <location>
        <begin position="82"/>
        <end position="92"/>
    </location>
</feature>
<evidence type="ECO:0000259" key="7">
    <source>
        <dbReference type="PROSITE" id="PS51666"/>
    </source>
</evidence>
<organism evidence="9 10">
    <name type="scientific">Camellia sinensis var. sinensis</name>
    <name type="common">China tea</name>
    <dbReference type="NCBI Taxonomy" id="542762"/>
    <lineage>
        <taxon>Eukaryota</taxon>
        <taxon>Viridiplantae</taxon>
        <taxon>Streptophyta</taxon>
        <taxon>Embryophyta</taxon>
        <taxon>Tracheophyta</taxon>
        <taxon>Spermatophyta</taxon>
        <taxon>Magnoliopsida</taxon>
        <taxon>eudicotyledons</taxon>
        <taxon>Gunneridae</taxon>
        <taxon>Pentapetalae</taxon>
        <taxon>asterids</taxon>
        <taxon>Ericales</taxon>
        <taxon>Theaceae</taxon>
        <taxon>Camellia</taxon>
    </lineage>
</organism>
<feature type="compositionally biased region" description="Polar residues" evidence="6">
    <location>
        <begin position="224"/>
        <end position="236"/>
    </location>
</feature>
<evidence type="ECO:0000256" key="2">
    <source>
        <dbReference type="ARBA" id="ARBA00008122"/>
    </source>
</evidence>
<dbReference type="AlphaFoldDB" id="A0A4S4DU10"/>
<dbReference type="PANTHER" id="PTHR31602:SF60">
    <property type="entry name" value="GROWTH-REGULATING FACTOR 5"/>
    <property type="match status" value="1"/>
</dbReference>
<name>A0A4S4DU10_CAMSN</name>
<feature type="compositionally biased region" description="Low complexity" evidence="6">
    <location>
        <begin position="252"/>
        <end position="263"/>
    </location>
</feature>
<keyword evidence="5" id="KW-0804">Transcription</keyword>
<evidence type="ECO:0000256" key="3">
    <source>
        <dbReference type="ARBA" id="ARBA00023242"/>
    </source>
</evidence>
<keyword evidence="5" id="KW-0010">Activator</keyword>
<comment type="function">
    <text evidence="5">Transcription activator.</text>
</comment>
<feature type="short sequence motif" description="Bipartite nuclear localization signal" evidence="4">
    <location>
        <begin position="110"/>
        <end position="117"/>
    </location>
</feature>
<comment type="domain">
    <text evidence="5">The QLQ domain and WRC domain may be involved in protein-protein interaction and DNA-binding, respectively.</text>
</comment>
<dbReference type="GO" id="GO:0099402">
    <property type="term" value="P:plant organ development"/>
    <property type="evidence" value="ECO:0007669"/>
    <property type="project" value="UniProtKB-ARBA"/>
</dbReference>
<dbReference type="GO" id="GO:0005524">
    <property type="term" value="F:ATP binding"/>
    <property type="evidence" value="ECO:0007669"/>
    <property type="project" value="UniProtKB-UniRule"/>
</dbReference>
<evidence type="ECO:0000313" key="9">
    <source>
        <dbReference type="EMBL" id="THG06424.1"/>
    </source>
</evidence>
<evidence type="ECO:0000256" key="6">
    <source>
        <dbReference type="SAM" id="MobiDB-lite"/>
    </source>
</evidence>
<dbReference type="InterPro" id="IPR031137">
    <property type="entry name" value="GRF"/>
</dbReference>
<dbReference type="STRING" id="542762.A0A4S4DU10"/>
<comment type="similarity">
    <text evidence="2 5">Belongs to the GRF family.</text>
</comment>
<dbReference type="PROSITE" id="PS51667">
    <property type="entry name" value="WRC"/>
    <property type="match status" value="1"/>
</dbReference>
<dbReference type="PROSITE" id="PS51666">
    <property type="entry name" value="QLQ"/>
    <property type="match status" value="1"/>
</dbReference>
<comment type="caution">
    <text evidence="9">The sequence shown here is derived from an EMBL/GenBank/DDBJ whole genome shotgun (WGS) entry which is preliminary data.</text>
</comment>
<feature type="domain" description="WRC" evidence="8">
    <location>
        <begin position="77"/>
        <end position="121"/>
    </location>
</feature>
<proteinExistence type="inferred from homology"/>
<evidence type="ECO:0000313" key="10">
    <source>
        <dbReference type="Proteomes" id="UP000306102"/>
    </source>
</evidence>
<feature type="region of interest" description="Disordered" evidence="6">
    <location>
        <begin position="308"/>
        <end position="350"/>
    </location>
</feature>
<feature type="compositionally biased region" description="Polar residues" evidence="6">
    <location>
        <begin position="318"/>
        <end position="350"/>
    </location>
</feature>
<dbReference type="Pfam" id="PF08879">
    <property type="entry name" value="WRC"/>
    <property type="match status" value="1"/>
</dbReference>
<feature type="domain" description="QLQ" evidence="7">
    <location>
        <begin position="10"/>
        <end position="45"/>
    </location>
</feature>
<comment type="subcellular location">
    <subcellularLocation>
        <location evidence="1 4 5">Nucleus</location>
    </subcellularLocation>
</comment>
<accession>A0A4S4DU10</accession>
<reference evidence="9 10" key="1">
    <citation type="journal article" date="2018" name="Proc. Natl. Acad. Sci. U.S.A.">
        <title>Draft genome sequence of Camellia sinensis var. sinensis provides insights into the evolution of the tea genome and tea quality.</title>
        <authorList>
            <person name="Wei C."/>
            <person name="Yang H."/>
            <person name="Wang S."/>
            <person name="Zhao J."/>
            <person name="Liu C."/>
            <person name="Gao L."/>
            <person name="Xia E."/>
            <person name="Lu Y."/>
            <person name="Tai Y."/>
            <person name="She G."/>
            <person name="Sun J."/>
            <person name="Cao H."/>
            <person name="Tong W."/>
            <person name="Gao Q."/>
            <person name="Li Y."/>
            <person name="Deng W."/>
            <person name="Jiang X."/>
            <person name="Wang W."/>
            <person name="Chen Q."/>
            <person name="Zhang S."/>
            <person name="Li H."/>
            <person name="Wu J."/>
            <person name="Wang P."/>
            <person name="Li P."/>
            <person name="Shi C."/>
            <person name="Zheng F."/>
            <person name="Jian J."/>
            <person name="Huang B."/>
            <person name="Shan D."/>
            <person name="Shi M."/>
            <person name="Fang C."/>
            <person name="Yue Y."/>
            <person name="Li F."/>
            <person name="Li D."/>
            <person name="Wei S."/>
            <person name="Han B."/>
            <person name="Jiang C."/>
            <person name="Yin Y."/>
            <person name="Xia T."/>
            <person name="Zhang Z."/>
            <person name="Bennetzen J.L."/>
            <person name="Zhao S."/>
            <person name="Wan X."/>
        </authorList>
    </citation>
    <scope>NUCLEOTIDE SEQUENCE [LARGE SCALE GENOMIC DNA]</scope>
    <source>
        <strain evidence="10">cv. Shuchazao</strain>
        <tissue evidence="9">Leaf</tissue>
    </source>
</reference>
<dbReference type="SMART" id="SM00951">
    <property type="entry name" value="QLQ"/>
    <property type="match status" value="1"/>
</dbReference>
<feature type="region of interest" description="Disordered" evidence="6">
    <location>
        <begin position="124"/>
        <end position="143"/>
    </location>
</feature>
<evidence type="ECO:0000259" key="8">
    <source>
        <dbReference type="PROSITE" id="PS51667"/>
    </source>
</evidence>
<dbReference type="GO" id="GO:0006355">
    <property type="term" value="P:regulation of DNA-templated transcription"/>
    <property type="evidence" value="ECO:0007669"/>
    <property type="project" value="InterPro"/>
</dbReference>
<dbReference type="Pfam" id="PF08880">
    <property type="entry name" value="QLQ"/>
    <property type="match status" value="1"/>
</dbReference>
<evidence type="ECO:0000256" key="5">
    <source>
        <dbReference type="RuleBase" id="RU367127"/>
    </source>
</evidence>
<dbReference type="EMBL" id="SDRB02010433">
    <property type="protein sequence ID" value="THG06424.1"/>
    <property type="molecule type" value="Genomic_DNA"/>
</dbReference>
<keyword evidence="5" id="KW-0805">Transcription regulation</keyword>
<dbReference type="InterPro" id="IPR014978">
    <property type="entry name" value="Gln-Leu-Gln_QLQ"/>
</dbReference>
<gene>
    <name evidence="9" type="ORF">TEA_000714</name>
</gene>
<sequence>MMMSARTKCPFTATQWQELEQQALIFKYMVSGVPIPPHLISTVKTSMESSSVMSSRFYPHQPIGWGSFEMGYGRKVDPEPGRCRRTDGKKWRCSKEAHPDSKYCERHMHRGRHRSRKPVEVITTTTTNSSSMPPTTNPNSAGAAATTTSIISYSLSAESYPFLNPHSSSSSRPPGFFLSPQSNTTHHLFSDSGSYSQAHKDYSYVHGVRDEVDSRAPFPEASGTPLTTSSSNTAYSQLDFHSLTGSGKSREQQQQQQQQQQKQHCFVLGSDFRSGKPMEVERGEEKQKPFHHFFGEWQPKSREYTSWLDIEEEEENQSSHGSFSTTQLSISMPPSTQELFGSKSTFPTGK</sequence>
<dbReference type="InterPro" id="IPR014977">
    <property type="entry name" value="WRC_dom"/>
</dbReference>
<dbReference type="Proteomes" id="UP000306102">
    <property type="component" value="Unassembled WGS sequence"/>
</dbReference>
<dbReference type="PANTHER" id="PTHR31602">
    <property type="entry name" value="GROWTH-REGULATING FACTOR 5"/>
    <property type="match status" value="1"/>
</dbReference>
<dbReference type="GO" id="GO:0006351">
    <property type="term" value="P:DNA-templated transcription"/>
    <property type="evidence" value="ECO:0007669"/>
    <property type="project" value="UniProtKB-UniRule"/>
</dbReference>
<dbReference type="GO" id="GO:0005634">
    <property type="term" value="C:nucleus"/>
    <property type="evidence" value="ECO:0007669"/>
    <property type="project" value="UniProtKB-SubCell"/>
</dbReference>
<feature type="region of interest" description="Disordered" evidence="6">
    <location>
        <begin position="214"/>
        <end position="263"/>
    </location>
</feature>
<evidence type="ECO:0000256" key="1">
    <source>
        <dbReference type="ARBA" id="ARBA00004123"/>
    </source>
</evidence>
<evidence type="ECO:0000256" key="4">
    <source>
        <dbReference type="PROSITE-ProRule" id="PRU01002"/>
    </source>
</evidence>
<protein>
    <recommendedName>
        <fullName evidence="5">Growth-regulating factor</fullName>
    </recommendedName>
</protein>